<dbReference type="PANTHER" id="PTHR47926">
    <property type="entry name" value="PENTATRICOPEPTIDE REPEAT-CONTAINING PROTEIN"/>
    <property type="match status" value="1"/>
</dbReference>
<gene>
    <name evidence="3" type="ORF">BVC80_1477g34</name>
</gene>
<dbReference type="SUPFAM" id="SSF48452">
    <property type="entry name" value="TPR-like"/>
    <property type="match status" value="1"/>
</dbReference>
<evidence type="ECO:0000313" key="3">
    <source>
        <dbReference type="EMBL" id="OVA03477.1"/>
    </source>
</evidence>
<dbReference type="InterPro" id="IPR046848">
    <property type="entry name" value="E_motif"/>
</dbReference>
<dbReference type="GO" id="GO:0009451">
    <property type="term" value="P:RNA modification"/>
    <property type="evidence" value="ECO:0007669"/>
    <property type="project" value="InterPro"/>
</dbReference>
<dbReference type="InterPro" id="IPR046960">
    <property type="entry name" value="PPR_At4g14850-like_plant"/>
</dbReference>
<dbReference type="Pfam" id="PF20430">
    <property type="entry name" value="Eplus_motif"/>
    <property type="match status" value="1"/>
</dbReference>
<dbReference type="FunFam" id="1.25.40.10:FF:002166">
    <property type="entry name" value="Pentatricopeptide (PPR) repeat-containing protein-like"/>
    <property type="match status" value="1"/>
</dbReference>
<proteinExistence type="predicted"/>
<dbReference type="InterPro" id="IPR002885">
    <property type="entry name" value="PPR_rpt"/>
</dbReference>
<comment type="caution">
    <text evidence="3">The sequence shown here is derived from an EMBL/GenBank/DDBJ whole genome shotgun (WGS) entry which is preliminary data.</text>
</comment>
<keyword evidence="4" id="KW-1185">Reference proteome</keyword>
<dbReference type="OrthoDB" id="9990610at2759"/>
<protein>
    <submittedName>
        <fullName evidence="3">Pentatricopeptide repeat</fullName>
    </submittedName>
</protein>
<dbReference type="InParanoid" id="A0A200PZ63"/>
<keyword evidence="1" id="KW-0677">Repeat</keyword>
<accession>A0A200PZ63</accession>
<dbReference type="InterPro" id="IPR011990">
    <property type="entry name" value="TPR-like_helical_dom_sf"/>
</dbReference>
<evidence type="ECO:0000313" key="4">
    <source>
        <dbReference type="Proteomes" id="UP000195402"/>
    </source>
</evidence>
<sequence length="647" mass="72386">MLEEVPFVVNSHVFPSILKACSRIIGISEGTQIHGSAIKLNTVADPYVQNGLIQMYSKCEKLFDARCLFDNMSDKTVVSWNTIITCYAELGRWDDVKNLFWSMVELSFSAPNSITLVKMISACTKSGDFEEGKWVHGYIEENGIGLSLNLGNSLMNMYAKIGEMSEAHRLFDQMFEQDVVSWTTLVSGYAGLGCLGPARELFDRMQCRSLECDDCWLRLQRLVLGVKPDKAIVSVLAACVGLEDLFTARVIHGYVCKGRTDWTNDLINSFIGIYTKCGSMDSAELLFKRMPIRNEIKCTSVMVGYAKCGAKEVALEMFNKMPYKDVVSWNALIAVFNQCNYFNESLSIFLEMLKAKVSPNNVTLISMLSACARVGALELGKWIHAYIGRNNIEMDNYLVSSLVDMYAKCGSIELAVQVFDKMHDKDLLTWSIMIGGLAMHGHGKLALELFEEMPEDGVKPDGITFIGVLSACSHAGLVNERRHYFDLMTQVYNLSPETEHYSCMVDLLGRRGLLREAKDFIDNIPRTSNGKSVWGALLGASRVHGNVELAKYTANQLLDVDPSSSGGYVLLSNVYADSSNWDDVGKVRILMKSKGISKLPGCSSIELHGVVHEFFVGDNCHPQCEQIYMMLNELEREIRWTDGEYKY</sequence>
<dbReference type="AlphaFoldDB" id="A0A200PZ63"/>
<dbReference type="Pfam" id="PF20431">
    <property type="entry name" value="E_motif"/>
    <property type="match status" value="1"/>
</dbReference>
<feature type="repeat" description="PPR" evidence="2">
    <location>
        <begin position="325"/>
        <end position="359"/>
    </location>
</feature>
<dbReference type="OMA" id="NEISWTL"/>
<dbReference type="NCBIfam" id="TIGR00756">
    <property type="entry name" value="PPR"/>
    <property type="match status" value="6"/>
</dbReference>
<dbReference type="PROSITE" id="PS51375">
    <property type="entry name" value="PPR"/>
    <property type="match status" value="6"/>
</dbReference>
<dbReference type="InterPro" id="IPR046849">
    <property type="entry name" value="E2_motif"/>
</dbReference>
<feature type="repeat" description="PPR" evidence="2">
    <location>
        <begin position="76"/>
        <end position="110"/>
    </location>
</feature>
<evidence type="ECO:0000256" key="1">
    <source>
        <dbReference type="ARBA" id="ARBA00022737"/>
    </source>
</evidence>
<feature type="repeat" description="PPR" evidence="2">
    <location>
        <begin position="112"/>
        <end position="146"/>
    </location>
</feature>
<dbReference type="EMBL" id="MVGT01003685">
    <property type="protein sequence ID" value="OVA03477.1"/>
    <property type="molecule type" value="Genomic_DNA"/>
</dbReference>
<feature type="repeat" description="PPR" evidence="2">
    <location>
        <begin position="395"/>
        <end position="425"/>
    </location>
</feature>
<evidence type="ECO:0000256" key="2">
    <source>
        <dbReference type="PROSITE-ProRule" id="PRU00708"/>
    </source>
</evidence>
<dbReference type="Proteomes" id="UP000195402">
    <property type="component" value="Unassembled WGS sequence"/>
</dbReference>
<name>A0A200PZ63_MACCD</name>
<dbReference type="Pfam" id="PF13041">
    <property type="entry name" value="PPR_2"/>
    <property type="match status" value="2"/>
</dbReference>
<dbReference type="GO" id="GO:0003723">
    <property type="term" value="F:RNA binding"/>
    <property type="evidence" value="ECO:0007669"/>
    <property type="project" value="InterPro"/>
</dbReference>
<dbReference type="Gene3D" id="1.25.40.10">
    <property type="entry name" value="Tetratricopeptide repeat domain"/>
    <property type="match status" value="3"/>
</dbReference>
<dbReference type="FunFam" id="1.25.40.10:FF:000515">
    <property type="entry name" value="Pentatricopeptide repeat-containing protein chloroplastic"/>
    <property type="match status" value="1"/>
</dbReference>
<feature type="repeat" description="PPR" evidence="2">
    <location>
        <begin position="426"/>
        <end position="460"/>
    </location>
</feature>
<feature type="repeat" description="PPR" evidence="2">
    <location>
        <begin position="178"/>
        <end position="212"/>
    </location>
</feature>
<reference evidence="3 4" key="1">
    <citation type="journal article" date="2017" name="Mol. Plant">
        <title>The Genome of Medicinal Plant Macleaya cordata Provides New Insights into Benzylisoquinoline Alkaloids Metabolism.</title>
        <authorList>
            <person name="Liu X."/>
            <person name="Liu Y."/>
            <person name="Huang P."/>
            <person name="Ma Y."/>
            <person name="Qing Z."/>
            <person name="Tang Q."/>
            <person name="Cao H."/>
            <person name="Cheng P."/>
            <person name="Zheng Y."/>
            <person name="Yuan Z."/>
            <person name="Zhou Y."/>
            <person name="Liu J."/>
            <person name="Tang Z."/>
            <person name="Zhuo Y."/>
            <person name="Zhang Y."/>
            <person name="Yu L."/>
            <person name="Huang J."/>
            <person name="Yang P."/>
            <person name="Peng Q."/>
            <person name="Zhang J."/>
            <person name="Jiang W."/>
            <person name="Zhang Z."/>
            <person name="Lin K."/>
            <person name="Ro D.K."/>
            <person name="Chen X."/>
            <person name="Xiong X."/>
            <person name="Shang Y."/>
            <person name="Huang S."/>
            <person name="Zeng J."/>
        </authorList>
    </citation>
    <scope>NUCLEOTIDE SEQUENCE [LARGE SCALE GENOMIC DNA]</scope>
    <source>
        <strain evidence="4">cv. BLH2017</strain>
        <tissue evidence="3">Root</tissue>
    </source>
</reference>
<dbReference type="Pfam" id="PF01535">
    <property type="entry name" value="PPR"/>
    <property type="match status" value="7"/>
</dbReference>
<organism evidence="3 4">
    <name type="scientific">Macleaya cordata</name>
    <name type="common">Five-seeded plume-poppy</name>
    <name type="synonym">Bocconia cordata</name>
    <dbReference type="NCBI Taxonomy" id="56857"/>
    <lineage>
        <taxon>Eukaryota</taxon>
        <taxon>Viridiplantae</taxon>
        <taxon>Streptophyta</taxon>
        <taxon>Embryophyta</taxon>
        <taxon>Tracheophyta</taxon>
        <taxon>Spermatophyta</taxon>
        <taxon>Magnoliopsida</taxon>
        <taxon>Ranunculales</taxon>
        <taxon>Papaveraceae</taxon>
        <taxon>Papaveroideae</taxon>
        <taxon>Macleaya</taxon>
    </lineage>
</organism>